<dbReference type="EMBL" id="CM037620">
    <property type="protein sequence ID" value="KAH7995662.1"/>
    <property type="molecule type" value="Genomic_DNA"/>
</dbReference>
<organism evidence="1 2">
    <name type="scientific">Sphaerodactylus townsendi</name>
    <dbReference type="NCBI Taxonomy" id="933632"/>
    <lineage>
        <taxon>Eukaryota</taxon>
        <taxon>Metazoa</taxon>
        <taxon>Chordata</taxon>
        <taxon>Craniata</taxon>
        <taxon>Vertebrata</taxon>
        <taxon>Euteleostomi</taxon>
        <taxon>Lepidosauria</taxon>
        <taxon>Squamata</taxon>
        <taxon>Bifurcata</taxon>
        <taxon>Gekkota</taxon>
        <taxon>Sphaerodactylidae</taxon>
        <taxon>Sphaerodactylus</taxon>
    </lineage>
</organism>
<gene>
    <name evidence="1" type="ORF">K3G42_027484</name>
</gene>
<proteinExistence type="predicted"/>
<accession>A0ACB8ESR7</accession>
<evidence type="ECO:0000313" key="2">
    <source>
        <dbReference type="Proteomes" id="UP000827872"/>
    </source>
</evidence>
<dbReference type="Proteomes" id="UP000827872">
    <property type="component" value="Linkage Group LG07"/>
</dbReference>
<keyword evidence="2" id="KW-1185">Reference proteome</keyword>
<sequence>MKKEVPQTDAFLPRNGPVYLKRRPPHRMKTPAKYMTGTLRSCLSTPATFGEIVLYLRMCLTVQASCLLHLLRA</sequence>
<protein>
    <submittedName>
        <fullName evidence="1">Uncharacterized protein</fullName>
    </submittedName>
</protein>
<reference evidence="1" key="1">
    <citation type="submission" date="2021-08" db="EMBL/GenBank/DDBJ databases">
        <title>The first chromosome-level gecko genome reveals the dynamic sex chromosomes of Neotropical dwarf geckos (Sphaerodactylidae: Sphaerodactylus).</title>
        <authorList>
            <person name="Pinto B.J."/>
            <person name="Keating S.E."/>
            <person name="Gamble T."/>
        </authorList>
    </citation>
    <scope>NUCLEOTIDE SEQUENCE</scope>
    <source>
        <strain evidence="1">TG3544</strain>
    </source>
</reference>
<evidence type="ECO:0000313" key="1">
    <source>
        <dbReference type="EMBL" id="KAH7995662.1"/>
    </source>
</evidence>
<comment type="caution">
    <text evidence="1">The sequence shown here is derived from an EMBL/GenBank/DDBJ whole genome shotgun (WGS) entry which is preliminary data.</text>
</comment>
<name>A0ACB8ESR7_9SAUR</name>